<dbReference type="Pfam" id="PF12710">
    <property type="entry name" value="HAD"/>
    <property type="match status" value="1"/>
</dbReference>
<dbReference type="OrthoDB" id="9781769at2"/>
<dbReference type="PANTHER" id="PTHR43434:SF1">
    <property type="entry name" value="PHOSPHOGLYCOLATE PHOSPHATASE"/>
    <property type="match status" value="1"/>
</dbReference>
<dbReference type="Gene3D" id="3.40.50.1000">
    <property type="entry name" value="HAD superfamily/HAD-like"/>
    <property type="match status" value="1"/>
</dbReference>
<dbReference type="GO" id="GO:0006281">
    <property type="term" value="P:DNA repair"/>
    <property type="evidence" value="ECO:0007669"/>
    <property type="project" value="TreeGrafter"/>
</dbReference>
<keyword evidence="3" id="KW-1185">Reference proteome</keyword>
<dbReference type="InterPro" id="IPR023214">
    <property type="entry name" value="HAD_sf"/>
</dbReference>
<dbReference type="SFLD" id="SFLDS00003">
    <property type="entry name" value="Haloacid_Dehalogenase"/>
    <property type="match status" value="1"/>
</dbReference>
<dbReference type="InterPro" id="IPR050155">
    <property type="entry name" value="HAD-like_hydrolase_sf"/>
</dbReference>
<dbReference type="EMBL" id="PXWG01000022">
    <property type="protein sequence ID" value="PSJ28469.1"/>
    <property type="molecule type" value="Genomic_DNA"/>
</dbReference>
<dbReference type="PANTHER" id="PTHR43434">
    <property type="entry name" value="PHOSPHOGLYCOLATE PHOSPHATASE"/>
    <property type="match status" value="1"/>
</dbReference>
<accession>A0A9X7JRT3</accession>
<sequence>MILVLWDIDRTLLYVGDTDRLVYREIFEEVIGHPPQVLPERGTGVTMPAAVRELLLTNDCPAADQLVTQITDKMPAQLSRHKAELRTNGRLMPGAVAALRAVHQAPHLIPTVVTGNLRGSAEIKLETFGLTGYLDTDLGGYASDDAHRPALVRIAQQRAEAAYGQEFTRNNTVIIGDSLQDVRTGIEGGARVIALASGTTTASSLKDAGADHVIPDLTVHEAPRTPRQPNSLSGTRPAMASPWAR</sequence>
<reference evidence="2 3" key="1">
    <citation type="submission" date="2018-03" db="EMBL/GenBank/DDBJ databases">
        <title>Chitinolytic properties of Streptosporangium nondiastaticum TBG75A20.</title>
        <authorList>
            <person name="Gayathri V."/>
            <person name="Shiburaj S."/>
        </authorList>
    </citation>
    <scope>NUCLEOTIDE SEQUENCE [LARGE SCALE GENOMIC DNA]</scope>
    <source>
        <strain evidence="2 3">TBG75A20</strain>
    </source>
</reference>
<evidence type="ECO:0000313" key="3">
    <source>
        <dbReference type="Proteomes" id="UP000242427"/>
    </source>
</evidence>
<proteinExistence type="predicted"/>
<gene>
    <name evidence="2" type="ORF">B7P34_12050</name>
</gene>
<feature type="region of interest" description="Disordered" evidence="1">
    <location>
        <begin position="218"/>
        <end position="245"/>
    </location>
</feature>
<dbReference type="Gene3D" id="1.10.150.240">
    <property type="entry name" value="Putative phosphatase, domain 2"/>
    <property type="match status" value="1"/>
</dbReference>
<name>A0A9X7JRT3_9ACTN</name>
<protein>
    <submittedName>
        <fullName evidence="2">Phosphoglycolate phosphatase</fullName>
    </submittedName>
</protein>
<dbReference type="GO" id="GO:0008967">
    <property type="term" value="F:phosphoglycolate phosphatase activity"/>
    <property type="evidence" value="ECO:0007669"/>
    <property type="project" value="TreeGrafter"/>
</dbReference>
<dbReference type="AlphaFoldDB" id="A0A9X7JRT3"/>
<dbReference type="InterPro" id="IPR036412">
    <property type="entry name" value="HAD-like_sf"/>
</dbReference>
<dbReference type="InterPro" id="IPR023198">
    <property type="entry name" value="PGP-like_dom2"/>
</dbReference>
<evidence type="ECO:0000256" key="1">
    <source>
        <dbReference type="SAM" id="MobiDB-lite"/>
    </source>
</evidence>
<dbReference type="Proteomes" id="UP000242427">
    <property type="component" value="Unassembled WGS sequence"/>
</dbReference>
<dbReference type="SUPFAM" id="SSF56784">
    <property type="entry name" value="HAD-like"/>
    <property type="match status" value="1"/>
</dbReference>
<evidence type="ECO:0000313" key="2">
    <source>
        <dbReference type="EMBL" id="PSJ28469.1"/>
    </source>
</evidence>
<dbReference type="SFLD" id="SFLDG01129">
    <property type="entry name" value="C1.5:_HAD__Beta-PGM__Phosphata"/>
    <property type="match status" value="1"/>
</dbReference>
<dbReference type="RefSeq" id="WP_106675849.1">
    <property type="nucleotide sequence ID" value="NZ_PXWG01000022.1"/>
</dbReference>
<comment type="caution">
    <text evidence="2">The sequence shown here is derived from an EMBL/GenBank/DDBJ whole genome shotgun (WGS) entry which is preliminary data.</text>
</comment>
<organism evidence="2 3">
    <name type="scientific">Streptosporangium nondiastaticum</name>
    <dbReference type="NCBI Taxonomy" id="35764"/>
    <lineage>
        <taxon>Bacteria</taxon>
        <taxon>Bacillati</taxon>
        <taxon>Actinomycetota</taxon>
        <taxon>Actinomycetes</taxon>
        <taxon>Streptosporangiales</taxon>
        <taxon>Streptosporangiaceae</taxon>
        <taxon>Streptosporangium</taxon>
    </lineage>
</organism>